<dbReference type="Proteomes" id="UP000799757">
    <property type="component" value="Unassembled WGS sequence"/>
</dbReference>
<dbReference type="Gene3D" id="3.20.20.80">
    <property type="entry name" value="Glycosidases"/>
    <property type="match status" value="1"/>
</dbReference>
<evidence type="ECO:0000256" key="5">
    <source>
        <dbReference type="ARBA" id="ARBA00023277"/>
    </source>
</evidence>
<dbReference type="AlphaFoldDB" id="A0A6A6XLS0"/>
<evidence type="ECO:0000256" key="6">
    <source>
        <dbReference type="ARBA" id="ARBA00023295"/>
    </source>
</evidence>
<comment type="similarity">
    <text evidence="8">Belongs to the glycosyl hydrolase 2 family. Beta-mannosidase B subfamily.</text>
</comment>
<dbReference type="GO" id="GO:0004567">
    <property type="term" value="F:beta-mannosidase activity"/>
    <property type="evidence" value="ECO:0007669"/>
    <property type="project" value="UniProtKB-EC"/>
</dbReference>
<dbReference type="GO" id="GO:0000272">
    <property type="term" value="P:polysaccharide catabolic process"/>
    <property type="evidence" value="ECO:0007669"/>
    <property type="project" value="UniProtKB-KW"/>
</dbReference>
<reference evidence="14" key="1">
    <citation type="journal article" date="2020" name="Stud. Mycol.">
        <title>101 Dothideomycetes genomes: a test case for predicting lifestyles and emergence of pathogens.</title>
        <authorList>
            <person name="Haridas S."/>
            <person name="Albert R."/>
            <person name="Binder M."/>
            <person name="Bloem J."/>
            <person name="Labutti K."/>
            <person name="Salamov A."/>
            <person name="Andreopoulos B."/>
            <person name="Baker S."/>
            <person name="Barry K."/>
            <person name="Bills G."/>
            <person name="Bluhm B."/>
            <person name="Cannon C."/>
            <person name="Castanera R."/>
            <person name="Culley D."/>
            <person name="Daum C."/>
            <person name="Ezra D."/>
            <person name="Gonzalez J."/>
            <person name="Henrissat B."/>
            <person name="Kuo A."/>
            <person name="Liang C."/>
            <person name="Lipzen A."/>
            <person name="Lutzoni F."/>
            <person name="Magnuson J."/>
            <person name="Mondo S."/>
            <person name="Nolan M."/>
            <person name="Ohm R."/>
            <person name="Pangilinan J."/>
            <person name="Park H.-J."/>
            <person name="Ramirez L."/>
            <person name="Alfaro M."/>
            <person name="Sun H."/>
            <person name="Tritt A."/>
            <person name="Yoshinaga Y."/>
            <person name="Zwiers L.-H."/>
            <person name="Turgeon B."/>
            <person name="Goodwin S."/>
            <person name="Spatafora J."/>
            <person name="Crous P."/>
            <person name="Grigoriev I."/>
        </authorList>
    </citation>
    <scope>NUCLEOTIDE SEQUENCE</scope>
    <source>
        <strain evidence="14">CBS 109.77</strain>
    </source>
</reference>
<evidence type="ECO:0000313" key="14">
    <source>
        <dbReference type="EMBL" id="KAF2797174.1"/>
    </source>
</evidence>
<evidence type="ECO:0000256" key="3">
    <source>
        <dbReference type="ARBA" id="ARBA00012754"/>
    </source>
</evidence>
<keyword evidence="5" id="KW-0119">Carbohydrate metabolism</keyword>
<evidence type="ECO:0000313" key="15">
    <source>
        <dbReference type="Proteomes" id="UP000799757"/>
    </source>
</evidence>
<evidence type="ECO:0000259" key="12">
    <source>
        <dbReference type="Pfam" id="PF17786"/>
    </source>
</evidence>
<keyword evidence="4 14" id="KW-0378">Hydrolase</keyword>
<protein>
    <recommendedName>
        <fullName evidence="9">Beta-mannosidase B</fullName>
        <ecNumber evidence="3">3.2.1.25</ecNumber>
    </recommendedName>
    <alternativeName>
        <fullName evidence="10">Mannanase B</fullName>
    </alternativeName>
</protein>
<dbReference type="InterPro" id="IPR013783">
    <property type="entry name" value="Ig-like_fold"/>
</dbReference>
<dbReference type="Pfam" id="PF00703">
    <property type="entry name" value="Glyco_hydro_2"/>
    <property type="match status" value="1"/>
</dbReference>
<dbReference type="InterPro" id="IPR006102">
    <property type="entry name" value="Ig-like_GH2"/>
</dbReference>
<evidence type="ECO:0000256" key="1">
    <source>
        <dbReference type="ARBA" id="ARBA00000829"/>
    </source>
</evidence>
<dbReference type="InterPro" id="IPR017853">
    <property type="entry name" value="GH"/>
</dbReference>
<dbReference type="InterPro" id="IPR036156">
    <property type="entry name" value="Beta-gal/glucu_dom_sf"/>
</dbReference>
<evidence type="ECO:0000256" key="10">
    <source>
        <dbReference type="ARBA" id="ARBA00041614"/>
    </source>
</evidence>
<dbReference type="SUPFAM" id="SSF51445">
    <property type="entry name" value="(Trans)glycosidases"/>
    <property type="match status" value="1"/>
</dbReference>
<dbReference type="SUPFAM" id="SSF49303">
    <property type="entry name" value="beta-Galactosidase/glucuronidase domain"/>
    <property type="match status" value="2"/>
</dbReference>
<evidence type="ECO:0000259" key="13">
    <source>
        <dbReference type="Pfam" id="PF22666"/>
    </source>
</evidence>
<proteinExistence type="inferred from homology"/>
<feature type="domain" description="Glycoside hydrolase family 2 immunoglobulin-like beta-sandwich" evidence="11">
    <location>
        <begin position="198"/>
        <end position="300"/>
    </location>
</feature>
<dbReference type="PANTHER" id="PTHR43730:SF1">
    <property type="entry name" value="BETA-MANNOSIDASE"/>
    <property type="match status" value="1"/>
</dbReference>
<evidence type="ECO:0000256" key="2">
    <source>
        <dbReference type="ARBA" id="ARBA00004740"/>
    </source>
</evidence>
<dbReference type="PANTHER" id="PTHR43730">
    <property type="entry name" value="BETA-MANNOSIDASE"/>
    <property type="match status" value="1"/>
</dbReference>
<gene>
    <name evidence="14" type="ORF">K505DRAFT_358680</name>
</gene>
<dbReference type="Pfam" id="PF22666">
    <property type="entry name" value="Glyco_hydro_2_N2"/>
    <property type="match status" value="1"/>
</dbReference>
<evidence type="ECO:0000256" key="8">
    <source>
        <dbReference type="ARBA" id="ARBA00038429"/>
    </source>
</evidence>
<evidence type="ECO:0000256" key="7">
    <source>
        <dbReference type="ARBA" id="ARBA00023326"/>
    </source>
</evidence>
<evidence type="ECO:0000256" key="9">
    <source>
        <dbReference type="ARBA" id="ARBA00041069"/>
    </source>
</evidence>
<comment type="pathway">
    <text evidence="2">Glycan metabolism; N-glycan degradation.</text>
</comment>
<dbReference type="FunFam" id="3.20.20.80:FF:000050">
    <property type="entry name" value="Beta-mannosidase B"/>
    <property type="match status" value="1"/>
</dbReference>
<dbReference type="InterPro" id="IPR008979">
    <property type="entry name" value="Galactose-bd-like_sf"/>
</dbReference>
<evidence type="ECO:0000256" key="4">
    <source>
        <dbReference type="ARBA" id="ARBA00022801"/>
    </source>
</evidence>
<feature type="domain" description="Mannosidase Ig/CBM-like" evidence="12">
    <location>
        <begin position="678"/>
        <end position="765"/>
    </location>
</feature>
<comment type="catalytic activity">
    <reaction evidence="1">
        <text>Hydrolysis of terminal, non-reducing beta-D-mannose residues in beta-D-mannosides.</text>
        <dbReference type="EC" id="3.2.1.25"/>
    </reaction>
</comment>
<name>A0A6A6XLS0_9PLEO</name>
<keyword evidence="15" id="KW-1185">Reference proteome</keyword>
<keyword evidence="6" id="KW-0326">Glycosidase</keyword>
<dbReference type="OrthoDB" id="2866996at2759"/>
<evidence type="ECO:0000259" key="11">
    <source>
        <dbReference type="Pfam" id="PF00703"/>
    </source>
</evidence>
<dbReference type="InterPro" id="IPR050887">
    <property type="entry name" value="Beta-mannosidase_GH2"/>
</dbReference>
<dbReference type="SUPFAM" id="SSF49785">
    <property type="entry name" value="Galactose-binding domain-like"/>
    <property type="match status" value="1"/>
</dbReference>
<organism evidence="14 15">
    <name type="scientific">Melanomma pulvis-pyrius CBS 109.77</name>
    <dbReference type="NCBI Taxonomy" id="1314802"/>
    <lineage>
        <taxon>Eukaryota</taxon>
        <taxon>Fungi</taxon>
        <taxon>Dikarya</taxon>
        <taxon>Ascomycota</taxon>
        <taxon>Pezizomycotina</taxon>
        <taxon>Dothideomycetes</taxon>
        <taxon>Pleosporomycetidae</taxon>
        <taxon>Pleosporales</taxon>
        <taxon>Melanommataceae</taxon>
        <taxon>Melanomma</taxon>
    </lineage>
</organism>
<keyword evidence="7" id="KW-0624">Polysaccharide degradation</keyword>
<dbReference type="InterPro" id="IPR041447">
    <property type="entry name" value="Mannosidase_ig"/>
</dbReference>
<dbReference type="Gene3D" id="2.60.120.260">
    <property type="entry name" value="Galactose-binding domain-like"/>
    <property type="match status" value="1"/>
</dbReference>
<sequence length="838" mass="95208">MPQALAAHHLTQGWTFKQADDASEDAWLPVARVPTNVHLDLIDNGKIPDPFLGFNELQAEWVADKTWTYKVKLPEVGPPQDGTVTVLAFDGLDTFATVRLNGEVILESDNMFVPHRLDVTRQLKSGEDNLLEIDFASARLRAIEIREAHPEHTWVGFNGDMSRLAVRKAQYHWGWDWGPVLNTCGPWRSVRLETYQSRISDLRIDYTLDDSLKSVKGTIAAKVEGPSGEVVVFEVQSGDDLVFKETASVGDGVAKIEFHVNDPLLWYPHGYGDQPLYKVTATVSADGVNVHQSARRTGFRRGELVQQPDEIGKTFFFRVNGVDVFCGGSDWIPADSFTPRVSAETYRKWLELMVDGYQVMIRIWGGGIWEEDVFYDLCDELGILVWQDFMFGCGNYPAFPEILESIRNECHANVARLRHHPSIIIYAGNNEDYQVQESYGLTYDYEDKNPENWLETNFPARYIYEKLLPEVVDAESPHVAYHPGSPWGDGLKTSNNKVGDMHQWNVWHGTQEKYQIFDTLGGRFNSEFGMEAFPHIDTIKYYCTDASQLYPQSHMLDFHNKADGHERRIATYLVENFRTQTDLEAFIHLTQLSQAEALMFGYRGWRRQWGQKRHCGGALVWQLNDCWPVTSWSIVDYFLRKKPAYYAMRRVLAPVAVAVKRAHHDWSVVHARVPRTSDFEVWVASSQAAELTATVEVRFISIATGKEIKDKVVKKDMKIAANGTTDVTSGTIDNINEEPHVLAARIWVQDELVARDVDWPQPLKYLSFEERGVQVQRKGDTMVVTADKPTKGVVFEERTGVLMHDSAIDVVPGDEQVIQVRGLAADDAPLKWTYLGRS</sequence>
<dbReference type="Gene3D" id="2.60.40.10">
    <property type="entry name" value="Immunoglobulins"/>
    <property type="match status" value="1"/>
</dbReference>
<feature type="domain" description="Beta-mannosidase-like galactose-binding" evidence="13">
    <location>
        <begin position="14"/>
        <end position="188"/>
    </location>
</feature>
<dbReference type="FunFam" id="2.60.120.260:FF:000118">
    <property type="entry name" value="Beta-mannosidase B"/>
    <property type="match status" value="1"/>
</dbReference>
<dbReference type="Pfam" id="PF17786">
    <property type="entry name" value="Mannosidase_ig"/>
    <property type="match status" value="1"/>
</dbReference>
<dbReference type="EC" id="3.2.1.25" evidence="3"/>
<dbReference type="InterPro" id="IPR054593">
    <property type="entry name" value="Beta-mannosidase-like_N2"/>
</dbReference>
<dbReference type="EMBL" id="MU001813">
    <property type="protein sequence ID" value="KAF2797174.1"/>
    <property type="molecule type" value="Genomic_DNA"/>
</dbReference>
<dbReference type="GO" id="GO:0006516">
    <property type="term" value="P:glycoprotein catabolic process"/>
    <property type="evidence" value="ECO:0007669"/>
    <property type="project" value="TreeGrafter"/>
</dbReference>
<accession>A0A6A6XLS0</accession>